<dbReference type="EnsemblMetazoa" id="AMEM012188-RA">
    <property type="protein sequence ID" value="AMEM012188-PA"/>
    <property type="gene ID" value="AMEM012188"/>
</dbReference>
<accession>A0A182VBK8</accession>
<reference evidence="1" key="1">
    <citation type="submission" date="2020-05" db="UniProtKB">
        <authorList>
            <consortium name="EnsemblMetazoa"/>
        </authorList>
    </citation>
    <scope>IDENTIFICATION</scope>
    <source>
        <strain evidence="1">MAF</strain>
    </source>
</reference>
<sequence length="175" mass="18603">MAERFRNGSGRVGSVSQCPGPGVHLLAYRRIDPEGSTVARDDPAGQAGNAGAMDALGAGIFAARLKPQPLVLDVLPPLEQIACDGNRAFVQVALCYQHRHAGQRVARCGLNFDVIRQSVGACKKKGEQRNARGFRVLYAQCAPPTPAVHTYICIQPESTRPALTAGGAMKGQQLE</sequence>
<evidence type="ECO:0000313" key="1">
    <source>
        <dbReference type="EnsemblMetazoa" id="AMEM012188-PA"/>
    </source>
</evidence>
<proteinExistence type="predicted"/>
<keyword evidence="2" id="KW-1185">Reference proteome</keyword>
<dbReference type="AlphaFoldDB" id="A0A182VBK8"/>
<dbReference type="VEuPathDB" id="VectorBase:AMEM012188"/>
<organism evidence="1 2">
    <name type="scientific">Anopheles merus</name>
    <name type="common">Mosquito</name>
    <dbReference type="NCBI Taxonomy" id="30066"/>
    <lineage>
        <taxon>Eukaryota</taxon>
        <taxon>Metazoa</taxon>
        <taxon>Ecdysozoa</taxon>
        <taxon>Arthropoda</taxon>
        <taxon>Hexapoda</taxon>
        <taxon>Insecta</taxon>
        <taxon>Pterygota</taxon>
        <taxon>Neoptera</taxon>
        <taxon>Endopterygota</taxon>
        <taxon>Diptera</taxon>
        <taxon>Nematocera</taxon>
        <taxon>Culicoidea</taxon>
        <taxon>Culicidae</taxon>
        <taxon>Anophelinae</taxon>
        <taxon>Anopheles</taxon>
    </lineage>
</organism>
<protein>
    <submittedName>
        <fullName evidence="1">Uncharacterized protein</fullName>
    </submittedName>
</protein>
<evidence type="ECO:0000313" key="2">
    <source>
        <dbReference type="Proteomes" id="UP000075903"/>
    </source>
</evidence>
<dbReference type="Proteomes" id="UP000075903">
    <property type="component" value="Unassembled WGS sequence"/>
</dbReference>
<name>A0A182VBK8_ANOME</name>